<dbReference type="Proteomes" id="UP000629025">
    <property type="component" value="Unassembled WGS sequence"/>
</dbReference>
<comment type="subcellular location">
    <subcellularLocation>
        <location evidence="1">Cell membrane</location>
        <topology evidence="1">Multi-pass membrane protein</topology>
    </subcellularLocation>
</comment>
<feature type="transmembrane region" description="Helical" evidence="8">
    <location>
        <begin position="219"/>
        <end position="236"/>
    </location>
</feature>
<evidence type="ECO:0000313" key="10">
    <source>
        <dbReference type="Proteomes" id="UP000629025"/>
    </source>
</evidence>
<sequence>MTTTDYPLAERRRQEFVAGARATIPLIVGAIPFGILFGTLAEPSGLSALGALAMSLIVFAGASQFIALGLLTAGAAMPVIIATTLVVNLRHMLYAANLVPKIRHLPQRWRIPMAFGLTDETFAAVSNRYLQQEDSRELHWFYLGSFLAMYSNWVLCTALGVGLGKMFPDMTRWGLDFAMSVTFIGMVVPYLRNTPMWAAVIVSGAMAIATAGMPHKLGLMVAAICGIAAGLSLHLLKRRGEMTKHEQPAVKHGEETGG</sequence>
<keyword evidence="4" id="KW-1003">Cell membrane</keyword>
<dbReference type="Pfam" id="PF03591">
    <property type="entry name" value="AzlC"/>
    <property type="match status" value="1"/>
</dbReference>
<name>A0ABQ1K1E1_9GAMM</name>
<evidence type="ECO:0000256" key="3">
    <source>
        <dbReference type="ARBA" id="ARBA00022448"/>
    </source>
</evidence>
<dbReference type="EMBL" id="BMIJ01000001">
    <property type="protein sequence ID" value="GGB84081.1"/>
    <property type="molecule type" value="Genomic_DNA"/>
</dbReference>
<feature type="transmembrane region" description="Helical" evidence="8">
    <location>
        <begin position="173"/>
        <end position="191"/>
    </location>
</feature>
<feature type="transmembrane region" description="Helical" evidence="8">
    <location>
        <begin position="20"/>
        <end position="41"/>
    </location>
</feature>
<evidence type="ECO:0000256" key="4">
    <source>
        <dbReference type="ARBA" id="ARBA00022475"/>
    </source>
</evidence>
<evidence type="ECO:0000313" key="9">
    <source>
        <dbReference type="EMBL" id="GGB84081.1"/>
    </source>
</evidence>
<comment type="caution">
    <text evidence="9">The sequence shown here is derived from an EMBL/GenBank/DDBJ whole genome shotgun (WGS) entry which is preliminary data.</text>
</comment>
<evidence type="ECO:0000256" key="1">
    <source>
        <dbReference type="ARBA" id="ARBA00004651"/>
    </source>
</evidence>
<dbReference type="PANTHER" id="PTHR34979:SF1">
    <property type="entry name" value="INNER MEMBRANE PROTEIN YGAZ"/>
    <property type="match status" value="1"/>
</dbReference>
<evidence type="ECO:0000256" key="8">
    <source>
        <dbReference type="SAM" id="Phobius"/>
    </source>
</evidence>
<dbReference type="PANTHER" id="PTHR34979">
    <property type="entry name" value="INNER MEMBRANE PROTEIN YGAZ"/>
    <property type="match status" value="1"/>
</dbReference>
<evidence type="ECO:0000256" key="2">
    <source>
        <dbReference type="ARBA" id="ARBA00010735"/>
    </source>
</evidence>
<reference evidence="10" key="1">
    <citation type="journal article" date="2019" name="Int. J. Syst. Evol. Microbiol.">
        <title>The Global Catalogue of Microorganisms (GCM) 10K type strain sequencing project: providing services to taxonomists for standard genome sequencing and annotation.</title>
        <authorList>
            <consortium name="The Broad Institute Genomics Platform"/>
            <consortium name="The Broad Institute Genome Sequencing Center for Infectious Disease"/>
            <person name="Wu L."/>
            <person name="Ma J."/>
        </authorList>
    </citation>
    <scope>NUCLEOTIDE SEQUENCE [LARGE SCALE GENOMIC DNA]</scope>
    <source>
        <strain evidence="10">CGMCC 1.15341</strain>
    </source>
</reference>
<feature type="transmembrane region" description="Helical" evidence="8">
    <location>
        <begin position="140"/>
        <end position="161"/>
    </location>
</feature>
<organism evidence="9 10">
    <name type="scientific">Marinobacterium zhoushanense</name>
    <dbReference type="NCBI Taxonomy" id="1679163"/>
    <lineage>
        <taxon>Bacteria</taxon>
        <taxon>Pseudomonadati</taxon>
        <taxon>Pseudomonadota</taxon>
        <taxon>Gammaproteobacteria</taxon>
        <taxon>Oceanospirillales</taxon>
        <taxon>Oceanospirillaceae</taxon>
        <taxon>Marinobacterium</taxon>
    </lineage>
</organism>
<evidence type="ECO:0000256" key="7">
    <source>
        <dbReference type="ARBA" id="ARBA00023136"/>
    </source>
</evidence>
<evidence type="ECO:0000256" key="5">
    <source>
        <dbReference type="ARBA" id="ARBA00022692"/>
    </source>
</evidence>
<keyword evidence="5 8" id="KW-0812">Transmembrane</keyword>
<keyword evidence="7 8" id="KW-0472">Membrane</keyword>
<comment type="similarity">
    <text evidence="2">Belongs to the AzlC family.</text>
</comment>
<accession>A0ABQ1K1E1</accession>
<dbReference type="RefSeq" id="WP_188745733.1">
    <property type="nucleotide sequence ID" value="NZ_BMIJ01000001.1"/>
</dbReference>
<gene>
    <name evidence="9" type="ORF">GCM10011352_07410</name>
</gene>
<evidence type="ECO:0000256" key="6">
    <source>
        <dbReference type="ARBA" id="ARBA00022989"/>
    </source>
</evidence>
<proteinExistence type="inferred from homology"/>
<dbReference type="InterPro" id="IPR011606">
    <property type="entry name" value="Brnchd-chn_aa_trnsp_permease"/>
</dbReference>
<protein>
    <submittedName>
        <fullName evidence="9">Branched-chain amino acid ABC transporter permease</fullName>
    </submittedName>
</protein>
<feature type="transmembrane region" description="Helical" evidence="8">
    <location>
        <begin position="196"/>
        <end position="213"/>
    </location>
</feature>
<keyword evidence="6 8" id="KW-1133">Transmembrane helix</keyword>
<keyword evidence="3" id="KW-0813">Transport</keyword>
<keyword evidence="10" id="KW-1185">Reference proteome</keyword>